<feature type="transmembrane region" description="Helical" evidence="8">
    <location>
        <begin position="401"/>
        <end position="420"/>
    </location>
</feature>
<feature type="compositionally biased region" description="Low complexity" evidence="7">
    <location>
        <begin position="11"/>
        <end position="25"/>
    </location>
</feature>
<dbReference type="InterPro" id="IPR036259">
    <property type="entry name" value="MFS_trans_sf"/>
</dbReference>
<dbReference type="EMBL" id="VDMD01000031">
    <property type="protein sequence ID" value="TRM59074.1"/>
    <property type="molecule type" value="Genomic_DNA"/>
</dbReference>
<sequence length="544" mass="58745">MTMLTPETRTVDAAVARRAPSAAPAGDEHPYDRDVFEEDGDDVGTAVPTPIGSPELLQCELPSLEIPSARRPSAIRQETDATLVWRVDKEAKLLDKEVDVTSKEVETLPKDVEALGGKGIATPPYPLSRASTLVVPEAATGGWRDPQWRAQQINLFTVCYTLYVCGWNDGSTGPLLPRMQADYNIGFSTVALIFVVSCLGFVSGGFLNVKLDQKFGFGKTIVFGAIFQLMGYVLMAPHPPFPGIVVAYGLTGFGMSYMNAQGNGFTSRLPNAPTKLGFLHASYGLGAFTAPFSATYFSTAPNWTYHYFVSISFAAINIVLLAVVFRGRRQEVIMEKAGLGNPDDGTEVPSGSLFRQILRIRTVWLLAAFALIYIGVEVTLGGWIVTFIINVRGGDLDDSGYISSGFFGGLMLGRLCLLWLNKLVGPKRVIFLYAFMAIALELTVWFVPSRIENATAVSIIGMLLGPMFPIIVGHSSNVFPKHLLTPCVGFITAIGVSGSAVLPVITGLLANNYGIESLQPLMVAMMATMVILWALVVHMPGQAN</sequence>
<comment type="caution">
    <text evidence="10">The sequence shown here is derived from an EMBL/GenBank/DDBJ whole genome shotgun (WGS) entry which is preliminary data.</text>
</comment>
<dbReference type="InterPro" id="IPR020846">
    <property type="entry name" value="MFS_dom"/>
</dbReference>
<keyword evidence="4 8" id="KW-0812">Transmembrane</keyword>
<feature type="transmembrane region" description="Helical" evidence="8">
    <location>
        <begin position="241"/>
        <end position="260"/>
    </location>
</feature>
<evidence type="ECO:0000259" key="9">
    <source>
        <dbReference type="PROSITE" id="PS50850"/>
    </source>
</evidence>
<reference evidence="10 11" key="1">
    <citation type="journal article" date="2019" name="New Phytol.">
        <title>Comparative genomics reveals unique wood-decay strategies and fruiting body development in the Schizophyllaceae.</title>
        <authorList>
            <person name="Almasi E."/>
            <person name="Sahu N."/>
            <person name="Krizsan K."/>
            <person name="Balint B."/>
            <person name="Kovacs G.M."/>
            <person name="Kiss B."/>
            <person name="Cseklye J."/>
            <person name="Drula E."/>
            <person name="Henrissat B."/>
            <person name="Nagy I."/>
            <person name="Chovatia M."/>
            <person name="Adam C."/>
            <person name="LaButti K."/>
            <person name="Lipzen A."/>
            <person name="Riley R."/>
            <person name="Grigoriev I.V."/>
            <person name="Nagy L.G."/>
        </authorList>
    </citation>
    <scope>NUCLEOTIDE SEQUENCE [LARGE SCALE GENOMIC DNA]</scope>
    <source>
        <strain evidence="10 11">NL-1724</strain>
    </source>
</reference>
<keyword evidence="11" id="KW-1185">Reference proteome</keyword>
<feature type="domain" description="Major facilitator superfamily (MFS) profile" evidence="9">
    <location>
        <begin position="154"/>
        <end position="542"/>
    </location>
</feature>
<dbReference type="OrthoDB" id="413079at2759"/>
<feature type="transmembrane region" description="Helical" evidence="8">
    <location>
        <begin position="305"/>
        <end position="325"/>
    </location>
</feature>
<evidence type="ECO:0000256" key="8">
    <source>
        <dbReference type="SAM" id="Phobius"/>
    </source>
</evidence>
<dbReference type="PANTHER" id="PTHR23514:SF3">
    <property type="entry name" value="BYPASS OF STOP CODON PROTEIN 6"/>
    <property type="match status" value="1"/>
</dbReference>
<feature type="transmembrane region" description="Helical" evidence="8">
    <location>
        <begin position="453"/>
        <end position="471"/>
    </location>
</feature>
<evidence type="ECO:0000256" key="4">
    <source>
        <dbReference type="ARBA" id="ARBA00022692"/>
    </source>
</evidence>
<dbReference type="GO" id="GO:0012505">
    <property type="term" value="C:endomembrane system"/>
    <property type="evidence" value="ECO:0007669"/>
    <property type="project" value="UniProtKB-SubCell"/>
</dbReference>
<dbReference type="FunFam" id="1.20.1250.20:FF:000286">
    <property type="entry name" value="MFS efflux transporter"/>
    <property type="match status" value="1"/>
</dbReference>
<dbReference type="PANTHER" id="PTHR23514">
    <property type="entry name" value="BYPASS OF STOP CODON PROTEIN 6"/>
    <property type="match status" value="1"/>
</dbReference>
<comment type="subcellular location">
    <subcellularLocation>
        <location evidence="1">Endomembrane system</location>
        <topology evidence="1">Multi-pass membrane protein</topology>
    </subcellularLocation>
</comment>
<feature type="transmembrane region" description="Helical" evidence="8">
    <location>
        <begin position="517"/>
        <end position="537"/>
    </location>
</feature>
<accession>A0A550C2Q0</accession>
<organism evidence="10 11">
    <name type="scientific">Schizophyllum amplum</name>
    <dbReference type="NCBI Taxonomy" id="97359"/>
    <lineage>
        <taxon>Eukaryota</taxon>
        <taxon>Fungi</taxon>
        <taxon>Dikarya</taxon>
        <taxon>Basidiomycota</taxon>
        <taxon>Agaricomycotina</taxon>
        <taxon>Agaricomycetes</taxon>
        <taxon>Agaricomycetidae</taxon>
        <taxon>Agaricales</taxon>
        <taxon>Schizophyllaceae</taxon>
        <taxon>Schizophyllum</taxon>
    </lineage>
</organism>
<keyword evidence="6 8" id="KW-0472">Membrane</keyword>
<feature type="transmembrane region" description="Helical" evidence="8">
    <location>
        <begin position="363"/>
        <end position="389"/>
    </location>
</feature>
<dbReference type="AlphaFoldDB" id="A0A550C2Q0"/>
<evidence type="ECO:0000313" key="11">
    <source>
        <dbReference type="Proteomes" id="UP000320762"/>
    </source>
</evidence>
<proteinExistence type="inferred from homology"/>
<keyword evidence="3" id="KW-0813">Transport</keyword>
<evidence type="ECO:0000256" key="7">
    <source>
        <dbReference type="SAM" id="MobiDB-lite"/>
    </source>
</evidence>
<comment type="similarity">
    <text evidence="2">Belongs to the major facilitator superfamily.</text>
</comment>
<name>A0A550C2Q0_9AGAR</name>
<feature type="transmembrane region" description="Helical" evidence="8">
    <location>
        <begin position="429"/>
        <end position="447"/>
    </location>
</feature>
<evidence type="ECO:0000256" key="1">
    <source>
        <dbReference type="ARBA" id="ARBA00004127"/>
    </source>
</evidence>
<evidence type="ECO:0000256" key="5">
    <source>
        <dbReference type="ARBA" id="ARBA00022989"/>
    </source>
</evidence>
<protein>
    <submittedName>
        <fullName evidence="10">Major facilitator superfamily domain-containing protein</fullName>
    </submittedName>
</protein>
<feature type="transmembrane region" description="Helical" evidence="8">
    <location>
        <begin position="281"/>
        <end position="299"/>
    </location>
</feature>
<dbReference type="SUPFAM" id="SSF103473">
    <property type="entry name" value="MFS general substrate transporter"/>
    <property type="match status" value="1"/>
</dbReference>
<gene>
    <name evidence="10" type="ORF">BD626DRAFT_573089</name>
</gene>
<dbReference type="GO" id="GO:0016020">
    <property type="term" value="C:membrane"/>
    <property type="evidence" value="ECO:0007669"/>
    <property type="project" value="TreeGrafter"/>
</dbReference>
<feature type="region of interest" description="Disordered" evidence="7">
    <location>
        <begin position="1"/>
        <end position="52"/>
    </location>
</feature>
<dbReference type="PROSITE" id="PS50850">
    <property type="entry name" value="MFS"/>
    <property type="match status" value="1"/>
</dbReference>
<feature type="transmembrane region" description="Helical" evidence="8">
    <location>
        <begin position="483"/>
        <end position="505"/>
    </location>
</feature>
<dbReference type="Gene3D" id="1.20.1250.20">
    <property type="entry name" value="MFS general substrate transporter like domains"/>
    <property type="match status" value="2"/>
</dbReference>
<feature type="transmembrane region" description="Helical" evidence="8">
    <location>
        <begin position="216"/>
        <end position="235"/>
    </location>
</feature>
<evidence type="ECO:0000313" key="10">
    <source>
        <dbReference type="EMBL" id="TRM59074.1"/>
    </source>
</evidence>
<dbReference type="GO" id="GO:0022857">
    <property type="term" value="F:transmembrane transporter activity"/>
    <property type="evidence" value="ECO:0007669"/>
    <property type="project" value="InterPro"/>
</dbReference>
<evidence type="ECO:0000256" key="3">
    <source>
        <dbReference type="ARBA" id="ARBA00022448"/>
    </source>
</evidence>
<dbReference type="InterPro" id="IPR051788">
    <property type="entry name" value="MFS_Transporter"/>
</dbReference>
<dbReference type="Proteomes" id="UP000320762">
    <property type="component" value="Unassembled WGS sequence"/>
</dbReference>
<dbReference type="Pfam" id="PF07690">
    <property type="entry name" value="MFS_1"/>
    <property type="match status" value="1"/>
</dbReference>
<feature type="transmembrane region" description="Helical" evidence="8">
    <location>
        <begin position="185"/>
        <end position="209"/>
    </location>
</feature>
<keyword evidence="5 8" id="KW-1133">Transmembrane helix</keyword>
<dbReference type="InterPro" id="IPR011701">
    <property type="entry name" value="MFS"/>
</dbReference>
<evidence type="ECO:0000256" key="2">
    <source>
        <dbReference type="ARBA" id="ARBA00008335"/>
    </source>
</evidence>
<evidence type="ECO:0000256" key="6">
    <source>
        <dbReference type="ARBA" id="ARBA00023136"/>
    </source>
</evidence>